<evidence type="ECO:0000256" key="5">
    <source>
        <dbReference type="RuleBase" id="RU000481"/>
    </source>
</evidence>
<dbReference type="GO" id="GO:0008483">
    <property type="term" value="F:transaminase activity"/>
    <property type="evidence" value="ECO:0007669"/>
    <property type="project" value="UniProtKB-KW"/>
</dbReference>
<evidence type="ECO:0000256" key="4">
    <source>
        <dbReference type="ARBA" id="ARBA00022898"/>
    </source>
</evidence>
<evidence type="ECO:0000256" key="3">
    <source>
        <dbReference type="ARBA" id="ARBA00022679"/>
    </source>
</evidence>
<dbReference type="OrthoDB" id="5362312at2"/>
<dbReference type="EC" id="2.6.1.-" evidence="5"/>
<dbReference type="PATRIC" id="fig|1357400.3.peg.388"/>
<gene>
    <name evidence="7" type="ORF">HMPREF2086_00280</name>
</gene>
<name>V8CE12_9HELI</name>
<reference evidence="7 8" key="1">
    <citation type="journal article" date="2014" name="Genome Announc.">
        <title>Draft genome sequences of six enterohepatic helicobacter species isolated from humans and one from rhesus macaques.</title>
        <authorList>
            <person name="Shen Z."/>
            <person name="Sheh A."/>
            <person name="Young S.K."/>
            <person name="Abouelliel A."/>
            <person name="Ward D.V."/>
            <person name="Earl A.M."/>
            <person name="Fox J.G."/>
        </authorList>
    </citation>
    <scope>NUCLEOTIDE SEQUENCE [LARGE SCALE GENOMIC DNA]</scope>
    <source>
        <strain evidence="7 8">MIT 99-5501</strain>
    </source>
</reference>
<dbReference type="InterPro" id="IPR004839">
    <property type="entry name" value="Aminotransferase_I/II_large"/>
</dbReference>
<evidence type="ECO:0000313" key="7">
    <source>
        <dbReference type="EMBL" id="ETD24946.1"/>
    </source>
</evidence>
<protein>
    <recommendedName>
        <fullName evidence="5">Aminotransferase</fullName>
        <ecNumber evidence="5">2.6.1.-</ecNumber>
    </recommendedName>
</protein>
<dbReference type="InterPro" id="IPR015424">
    <property type="entry name" value="PyrdxlP-dep_Trfase"/>
</dbReference>
<dbReference type="eggNOG" id="COG0079">
    <property type="taxonomic scope" value="Bacteria"/>
</dbReference>
<comment type="similarity">
    <text evidence="5">Belongs to the class-I pyridoxal-phosphate-dependent aminotransferase family.</text>
</comment>
<sequence>MLTIQEREIAQKMQTLKNASGSHSPSIFTIAKEIPQIHIDIDACFLSNPYATSLFMDYIQKELIDSKKLRDILEFYPSQNAIISQYLSQSLDIEQDCIFVSNGAIEAIQAILHNFASNKIIVNIPTFSSYYEFVTPQTQVIYYDLPKENDYKLCIESYIDFVKKHKPQSVIIINPNNPNGDYLPLDSMREILRNLAEVENVIIDESFIHFAFENADFTPISYIALFKEFHNVILLKSMSKDFGIAGIRAGYAIMQKSKIDKLLKNGYLWNSNGLSEYFFRIYGTKDFRDKYEIVRKKYIAQTQQFFNDLAKIQGLKVYPSKANFALLELVNGVKSSDFVIKMLLKYGIYTRTCNDKIGLNGEFVRLASRTKEENSVILNSLKDLFGGINKAR</sequence>
<dbReference type="Gene3D" id="3.90.1150.10">
    <property type="entry name" value="Aspartate Aminotransferase, domain 1"/>
    <property type="match status" value="1"/>
</dbReference>
<feature type="domain" description="Aminotransferase class I/classII large" evidence="6">
    <location>
        <begin position="84"/>
        <end position="378"/>
    </location>
</feature>
<evidence type="ECO:0000313" key="8">
    <source>
        <dbReference type="Proteomes" id="UP000018731"/>
    </source>
</evidence>
<keyword evidence="2 5" id="KW-0032">Aminotransferase</keyword>
<dbReference type="GO" id="GO:0030170">
    <property type="term" value="F:pyridoxal phosphate binding"/>
    <property type="evidence" value="ECO:0007669"/>
    <property type="project" value="InterPro"/>
</dbReference>
<dbReference type="Pfam" id="PF00155">
    <property type="entry name" value="Aminotran_1_2"/>
    <property type="match status" value="1"/>
</dbReference>
<dbReference type="CDD" id="cd00609">
    <property type="entry name" value="AAT_like"/>
    <property type="match status" value="1"/>
</dbReference>
<dbReference type="PANTHER" id="PTHR42885">
    <property type="entry name" value="HISTIDINOL-PHOSPHATE AMINOTRANSFERASE-RELATED"/>
    <property type="match status" value="1"/>
</dbReference>
<comment type="caution">
    <text evidence="7">The sequence shown here is derived from an EMBL/GenBank/DDBJ whole genome shotgun (WGS) entry which is preliminary data.</text>
</comment>
<proteinExistence type="inferred from homology"/>
<dbReference type="HOGENOM" id="CLU_017584_3_2_7"/>
<accession>V8CE12</accession>
<dbReference type="AlphaFoldDB" id="V8CE12"/>
<organism evidence="7 8">
    <name type="scientific">Helicobacter macacae MIT 99-5501</name>
    <dbReference type="NCBI Taxonomy" id="1357400"/>
    <lineage>
        <taxon>Bacteria</taxon>
        <taxon>Pseudomonadati</taxon>
        <taxon>Campylobacterota</taxon>
        <taxon>Epsilonproteobacteria</taxon>
        <taxon>Campylobacterales</taxon>
        <taxon>Helicobacteraceae</taxon>
        <taxon>Helicobacter</taxon>
    </lineage>
</organism>
<evidence type="ECO:0000256" key="2">
    <source>
        <dbReference type="ARBA" id="ARBA00022576"/>
    </source>
</evidence>
<evidence type="ECO:0000256" key="1">
    <source>
        <dbReference type="ARBA" id="ARBA00001933"/>
    </source>
</evidence>
<dbReference type="STRING" id="1357400.HMPREF2086_00280"/>
<dbReference type="PROSITE" id="PS00105">
    <property type="entry name" value="AA_TRANSFER_CLASS_1"/>
    <property type="match status" value="1"/>
</dbReference>
<dbReference type="Gene3D" id="3.40.640.10">
    <property type="entry name" value="Type I PLP-dependent aspartate aminotransferase-like (Major domain)"/>
    <property type="match status" value="1"/>
</dbReference>
<dbReference type="Proteomes" id="UP000018731">
    <property type="component" value="Unassembled WGS sequence"/>
</dbReference>
<keyword evidence="3 5" id="KW-0808">Transferase</keyword>
<dbReference type="InterPro" id="IPR004838">
    <property type="entry name" value="NHTrfase_class1_PyrdxlP-BS"/>
</dbReference>
<keyword evidence="4" id="KW-0663">Pyridoxal phosphate</keyword>
<dbReference type="PANTHER" id="PTHR42885:SF2">
    <property type="entry name" value="HISTIDINOL-PHOSPHATE AMINOTRANSFERASE"/>
    <property type="match status" value="1"/>
</dbReference>
<keyword evidence="8" id="KW-1185">Reference proteome</keyword>
<dbReference type="EMBL" id="AZJI01000001">
    <property type="protein sequence ID" value="ETD24946.1"/>
    <property type="molecule type" value="Genomic_DNA"/>
</dbReference>
<evidence type="ECO:0000259" key="6">
    <source>
        <dbReference type="Pfam" id="PF00155"/>
    </source>
</evidence>
<dbReference type="InterPro" id="IPR015422">
    <property type="entry name" value="PyrdxlP-dep_Trfase_small"/>
</dbReference>
<comment type="cofactor">
    <cofactor evidence="1 5">
        <name>pyridoxal 5'-phosphate</name>
        <dbReference type="ChEBI" id="CHEBI:597326"/>
    </cofactor>
</comment>
<dbReference type="RefSeq" id="WP_023926948.1">
    <property type="nucleotide sequence ID" value="NZ_KI669454.1"/>
</dbReference>
<dbReference type="InterPro" id="IPR015421">
    <property type="entry name" value="PyrdxlP-dep_Trfase_major"/>
</dbReference>
<dbReference type="SUPFAM" id="SSF53383">
    <property type="entry name" value="PLP-dependent transferases"/>
    <property type="match status" value="1"/>
</dbReference>